<dbReference type="InterPro" id="IPR017871">
    <property type="entry name" value="ABC_transporter-like_CS"/>
</dbReference>
<keyword evidence="6" id="KW-1185">Reference proteome</keyword>
<sequence>MAAPACTTAPVIAVDGLTRRFGPRVALDGVTLRVPRGEVFGLVGANGAGKTTLIRHVLGVLKAGVGSVRVFGRDPVADPVGVLSRIGYLSEENDLPGWMRVDELIRYTRSFYPGWDDAYAEELRRAFELAPAARIGHLSKGQRARAGLLIALAHRPELIVLDEPSSGLDPVVRRDILGAIIRAIAEEGRTALFSSHLLDEVERVADRVAMIDGGRVIFSSDLDDVKQNHRSLTLRFAEARTRPPALAGVLTWAGTGHEWTAVYAGRPGGLASAASECGARIVGERTPSLDEIFFARVGAACVATEEG</sequence>
<name>A0A518H0R9_9BACT</name>
<dbReference type="InterPro" id="IPR051782">
    <property type="entry name" value="ABC_Transporter_VariousFunc"/>
</dbReference>
<keyword evidence="1" id="KW-0813">Transport</keyword>
<dbReference type="CDD" id="cd03230">
    <property type="entry name" value="ABC_DR_subfamily_A"/>
    <property type="match status" value="1"/>
</dbReference>
<dbReference type="SUPFAM" id="SSF52540">
    <property type="entry name" value="P-loop containing nucleoside triphosphate hydrolases"/>
    <property type="match status" value="1"/>
</dbReference>
<dbReference type="PANTHER" id="PTHR42939">
    <property type="entry name" value="ABC TRANSPORTER ATP-BINDING PROTEIN ALBC-RELATED"/>
    <property type="match status" value="1"/>
</dbReference>
<dbReference type="Pfam" id="PF00005">
    <property type="entry name" value="ABC_tran"/>
    <property type="match status" value="1"/>
</dbReference>
<dbReference type="RefSeq" id="WP_145269295.1">
    <property type="nucleotide sequence ID" value="NZ_CP036426.1"/>
</dbReference>
<keyword evidence="2" id="KW-0547">Nucleotide-binding</keyword>
<feature type="domain" description="ABC transporter" evidence="4">
    <location>
        <begin position="12"/>
        <end position="238"/>
    </location>
</feature>
<dbReference type="Gene3D" id="3.40.50.300">
    <property type="entry name" value="P-loop containing nucleotide triphosphate hydrolases"/>
    <property type="match status" value="1"/>
</dbReference>
<evidence type="ECO:0000256" key="2">
    <source>
        <dbReference type="ARBA" id="ARBA00022741"/>
    </source>
</evidence>
<reference evidence="5 6" key="1">
    <citation type="submission" date="2019-02" db="EMBL/GenBank/DDBJ databases">
        <title>Deep-cultivation of Planctomycetes and their phenomic and genomic characterization uncovers novel biology.</title>
        <authorList>
            <person name="Wiegand S."/>
            <person name="Jogler M."/>
            <person name="Boedeker C."/>
            <person name="Pinto D."/>
            <person name="Vollmers J."/>
            <person name="Rivas-Marin E."/>
            <person name="Kohn T."/>
            <person name="Peeters S.H."/>
            <person name="Heuer A."/>
            <person name="Rast P."/>
            <person name="Oberbeckmann S."/>
            <person name="Bunk B."/>
            <person name="Jeske O."/>
            <person name="Meyerdierks A."/>
            <person name="Storesund J.E."/>
            <person name="Kallscheuer N."/>
            <person name="Luecker S."/>
            <person name="Lage O.M."/>
            <person name="Pohl T."/>
            <person name="Merkel B.J."/>
            <person name="Hornburger P."/>
            <person name="Mueller R.-W."/>
            <person name="Bruemmer F."/>
            <person name="Labrenz M."/>
            <person name="Spormann A.M."/>
            <person name="Op den Camp H."/>
            <person name="Overmann J."/>
            <person name="Amann R."/>
            <person name="Jetten M.S.M."/>
            <person name="Mascher T."/>
            <person name="Medema M.H."/>
            <person name="Devos D.P."/>
            <person name="Kaster A.-K."/>
            <person name="Ovreas L."/>
            <person name="Rohde M."/>
            <person name="Galperin M.Y."/>
            <person name="Jogler C."/>
        </authorList>
    </citation>
    <scope>NUCLEOTIDE SEQUENCE [LARGE SCALE GENOMIC DNA]</scope>
    <source>
        <strain evidence="5 6">ElP</strain>
    </source>
</reference>
<dbReference type="EMBL" id="CP036426">
    <property type="protein sequence ID" value="QDV34422.1"/>
    <property type="molecule type" value="Genomic_DNA"/>
</dbReference>
<dbReference type="InterPro" id="IPR003593">
    <property type="entry name" value="AAA+_ATPase"/>
</dbReference>
<protein>
    <submittedName>
        <fullName evidence="5">ABC transporter ATP-binding protein YtrB</fullName>
    </submittedName>
</protein>
<evidence type="ECO:0000259" key="4">
    <source>
        <dbReference type="PROSITE" id="PS50893"/>
    </source>
</evidence>
<dbReference type="Proteomes" id="UP000317835">
    <property type="component" value="Chromosome"/>
</dbReference>
<dbReference type="InterPro" id="IPR027417">
    <property type="entry name" value="P-loop_NTPase"/>
</dbReference>
<dbReference type="InterPro" id="IPR003439">
    <property type="entry name" value="ABC_transporter-like_ATP-bd"/>
</dbReference>
<dbReference type="KEGG" id="tpla:ElP_23080"/>
<dbReference type="OrthoDB" id="9795548at2"/>
<evidence type="ECO:0000313" key="6">
    <source>
        <dbReference type="Proteomes" id="UP000317835"/>
    </source>
</evidence>
<keyword evidence="3 5" id="KW-0067">ATP-binding</keyword>
<dbReference type="GO" id="GO:0016887">
    <property type="term" value="F:ATP hydrolysis activity"/>
    <property type="evidence" value="ECO:0007669"/>
    <property type="project" value="InterPro"/>
</dbReference>
<gene>
    <name evidence="5" type="primary">ytrB</name>
    <name evidence="5" type="ORF">ElP_23080</name>
</gene>
<dbReference type="GO" id="GO:0005524">
    <property type="term" value="F:ATP binding"/>
    <property type="evidence" value="ECO:0007669"/>
    <property type="project" value="UniProtKB-KW"/>
</dbReference>
<dbReference type="SMART" id="SM00382">
    <property type="entry name" value="AAA"/>
    <property type="match status" value="1"/>
</dbReference>
<evidence type="ECO:0000313" key="5">
    <source>
        <dbReference type="EMBL" id="QDV34422.1"/>
    </source>
</evidence>
<proteinExistence type="predicted"/>
<dbReference type="AlphaFoldDB" id="A0A518H0R9"/>
<dbReference type="PANTHER" id="PTHR42939:SF1">
    <property type="entry name" value="ABC TRANSPORTER ATP-BINDING PROTEIN ALBC-RELATED"/>
    <property type="match status" value="1"/>
</dbReference>
<accession>A0A518H0R9</accession>
<evidence type="ECO:0000256" key="1">
    <source>
        <dbReference type="ARBA" id="ARBA00022448"/>
    </source>
</evidence>
<dbReference type="PROSITE" id="PS50893">
    <property type="entry name" value="ABC_TRANSPORTER_2"/>
    <property type="match status" value="1"/>
</dbReference>
<dbReference type="PROSITE" id="PS00211">
    <property type="entry name" value="ABC_TRANSPORTER_1"/>
    <property type="match status" value="1"/>
</dbReference>
<evidence type="ECO:0000256" key="3">
    <source>
        <dbReference type="ARBA" id="ARBA00022840"/>
    </source>
</evidence>
<organism evidence="5 6">
    <name type="scientific">Tautonia plasticadhaerens</name>
    <dbReference type="NCBI Taxonomy" id="2527974"/>
    <lineage>
        <taxon>Bacteria</taxon>
        <taxon>Pseudomonadati</taxon>
        <taxon>Planctomycetota</taxon>
        <taxon>Planctomycetia</taxon>
        <taxon>Isosphaerales</taxon>
        <taxon>Isosphaeraceae</taxon>
        <taxon>Tautonia</taxon>
    </lineage>
</organism>